<name>A0A1R0H2K8_9FUNG</name>
<evidence type="ECO:0000313" key="1">
    <source>
        <dbReference type="EMBL" id="OLY83394.1"/>
    </source>
</evidence>
<comment type="caution">
    <text evidence="1">The sequence shown here is derived from an EMBL/GenBank/DDBJ whole genome shotgun (WGS) entry which is preliminary data.</text>
</comment>
<accession>A0A1R0H2K8</accession>
<organism evidence="1 2">
    <name type="scientific">Smittium mucronatum</name>
    <dbReference type="NCBI Taxonomy" id="133383"/>
    <lineage>
        <taxon>Eukaryota</taxon>
        <taxon>Fungi</taxon>
        <taxon>Fungi incertae sedis</taxon>
        <taxon>Zoopagomycota</taxon>
        <taxon>Kickxellomycotina</taxon>
        <taxon>Harpellomycetes</taxon>
        <taxon>Harpellales</taxon>
        <taxon>Legeriomycetaceae</taxon>
        <taxon>Smittium</taxon>
    </lineage>
</organism>
<dbReference type="EMBL" id="LSSL01000926">
    <property type="protein sequence ID" value="OLY83394.1"/>
    <property type="molecule type" value="Genomic_DNA"/>
</dbReference>
<gene>
    <name evidence="1" type="ORF">AYI68_g2470</name>
</gene>
<reference evidence="1 2" key="1">
    <citation type="journal article" date="2016" name="Mol. Biol. Evol.">
        <title>Genome-Wide Survey of Gut Fungi (Harpellales) Reveals the First Horizontally Transferred Ubiquitin Gene from a Mosquito Host.</title>
        <authorList>
            <person name="Wang Y."/>
            <person name="White M.M."/>
            <person name="Kvist S."/>
            <person name="Moncalvo J.M."/>
        </authorList>
    </citation>
    <scope>NUCLEOTIDE SEQUENCE [LARGE SCALE GENOMIC DNA]</scope>
    <source>
        <strain evidence="1 2">ALG-7-W6</strain>
    </source>
</reference>
<dbReference type="AlphaFoldDB" id="A0A1R0H2K8"/>
<proteinExistence type="predicted"/>
<dbReference type="Proteomes" id="UP000187455">
    <property type="component" value="Unassembled WGS sequence"/>
</dbReference>
<keyword evidence="2" id="KW-1185">Reference proteome</keyword>
<evidence type="ECO:0000313" key="2">
    <source>
        <dbReference type="Proteomes" id="UP000187455"/>
    </source>
</evidence>
<protein>
    <submittedName>
        <fullName evidence="1">Uncharacterized protein</fullName>
    </submittedName>
</protein>
<sequence>MGYCQIYPIDPLIQQIPFICKLGGSLSLSFRKKAFFSIKKIGTFPHFILKIPTIIYVSSSLFKLPKGILTEFI</sequence>